<dbReference type="EMBL" id="BMAO01028886">
    <property type="protein sequence ID" value="GFR27986.1"/>
    <property type="molecule type" value="Genomic_DNA"/>
</dbReference>
<sequence>VLKRTIKCIESKLEPQHIGDVQIECDGKTETVLSKHVLAVENPMEFADCASETVADLDDELTDEEKAQIEKLQIKAVRLYEKIVKILNGD</sequence>
<keyword evidence="1" id="KW-0175">Coiled coil</keyword>
<organism evidence="2 3">
    <name type="scientific">Trichonephila clavata</name>
    <name type="common">Joro spider</name>
    <name type="synonym">Nephila clavata</name>
    <dbReference type="NCBI Taxonomy" id="2740835"/>
    <lineage>
        <taxon>Eukaryota</taxon>
        <taxon>Metazoa</taxon>
        <taxon>Ecdysozoa</taxon>
        <taxon>Arthropoda</taxon>
        <taxon>Chelicerata</taxon>
        <taxon>Arachnida</taxon>
        <taxon>Araneae</taxon>
        <taxon>Araneomorphae</taxon>
        <taxon>Entelegynae</taxon>
        <taxon>Araneoidea</taxon>
        <taxon>Nephilidae</taxon>
        <taxon>Trichonephila</taxon>
    </lineage>
</organism>
<feature type="non-terminal residue" evidence="2">
    <location>
        <position position="90"/>
    </location>
</feature>
<accession>A0A8X6LYX8</accession>
<proteinExistence type="predicted"/>
<gene>
    <name evidence="2" type="ORF">TNCT_525051</name>
</gene>
<reference evidence="2" key="1">
    <citation type="submission" date="2020-07" db="EMBL/GenBank/DDBJ databases">
        <title>Multicomponent nature underlies the extraordinary mechanical properties of spider dragline silk.</title>
        <authorList>
            <person name="Kono N."/>
            <person name="Nakamura H."/>
            <person name="Mori M."/>
            <person name="Yoshida Y."/>
            <person name="Ohtoshi R."/>
            <person name="Malay A.D."/>
            <person name="Moran D.A.P."/>
            <person name="Tomita M."/>
            <person name="Numata K."/>
            <person name="Arakawa K."/>
        </authorList>
    </citation>
    <scope>NUCLEOTIDE SEQUENCE</scope>
</reference>
<dbReference type="OrthoDB" id="6427451at2759"/>
<keyword evidence="3" id="KW-1185">Reference proteome</keyword>
<dbReference type="Proteomes" id="UP000887116">
    <property type="component" value="Unassembled WGS sequence"/>
</dbReference>
<protein>
    <submittedName>
        <fullName evidence="2">Uncharacterized protein</fullName>
    </submittedName>
</protein>
<evidence type="ECO:0000256" key="1">
    <source>
        <dbReference type="SAM" id="Coils"/>
    </source>
</evidence>
<feature type="coiled-coil region" evidence="1">
    <location>
        <begin position="47"/>
        <end position="82"/>
    </location>
</feature>
<evidence type="ECO:0000313" key="3">
    <source>
        <dbReference type="Proteomes" id="UP000887116"/>
    </source>
</evidence>
<comment type="caution">
    <text evidence="2">The sequence shown here is derived from an EMBL/GenBank/DDBJ whole genome shotgun (WGS) entry which is preliminary data.</text>
</comment>
<name>A0A8X6LYX8_TRICU</name>
<dbReference type="AlphaFoldDB" id="A0A8X6LYX8"/>
<evidence type="ECO:0000313" key="2">
    <source>
        <dbReference type="EMBL" id="GFR27986.1"/>
    </source>
</evidence>